<dbReference type="InterPro" id="IPR000323">
    <property type="entry name" value="Cu2_ascorb_mOase_N"/>
</dbReference>
<dbReference type="GO" id="GO:0042421">
    <property type="term" value="P:norepinephrine biosynthetic process"/>
    <property type="evidence" value="ECO:0007669"/>
    <property type="project" value="TreeGrafter"/>
</dbReference>
<dbReference type="Gene3D" id="2.60.120.310">
    <property type="entry name" value="Copper type II, ascorbate-dependent monooxygenase, N-terminal domain"/>
    <property type="match status" value="1"/>
</dbReference>
<dbReference type="Proteomes" id="UP001159641">
    <property type="component" value="Unassembled WGS sequence"/>
</dbReference>
<gene>
    <name evidence="3" type="ORF">J1605_017607</name>
</gene>
<comment type="cofactor">
    <cofactor evidence="1">
        <name>Cu(2+)</name>
        <dbReference type="ChEBI" id="CHEBI:29036"/>
    </cofactor>
</comment>
<dbReference type="InterPro" id="IPR036939">
    <property type="entry name" value="Cu2_ascorb_mOase_N_sf"/>
</dbReference>
<sequence length="109" mass="12593">MPLSDHQESTVRVIWAYHHEDVGEAGPKYHESSRGTKSLRLLNPEKTSVLSTAVPYFDLVNQNVPIPNKGTTYWCQMFKIPMLQEKHHVVKWLEICKMTKGLYPEQEGI</sequence>
<accession>A0AB34I1K7</accession>
<evidence type="ECO:0000259" key="2">
    <source>
        <dbReference type="Pfam" id="PF01082"/>
    </source>
</evidence>
<reference evidence="3 4" key="1">
    <citation type="submission" date="2022-11" db="EMBL/GenBank/DDBJ databases">
        <title>Whole genome sequence of Eschrichtius robustus ER-17-0199.</title>
        <authorList>
            <person name="Bruniche-Olsen A."/>
            <person name="Black A.N."/>
            <person name="Fields C.J."/>
            <person name="Walden K."/>
            <person name="Dewoody J.A."/>
        </authorList>
    </citation>
    <scope>NUCLEOTIDE SEQUENCE [LARGE SCALE GENOMIC DNA]</scope>
    <source>
        <strain evidence="3">ER-17-0199</strain>
        <tissue evidence="3">Blubber</tissue>
    </source>
</reference>
<dbReference type="GO" id="GO:0006589">
    <property type="term" value="P:octopamine biosynthetic process"/>
    <property type="evidence" value="ECO:0007669"/>
    <property type="project" value="TreeGrafter"/>
</dbReference>
<dbReference type="GO" id="GO:0042420">
    <property type="term" value="P:dopamine catabolic process"/>
    <property type="evidence" value="ECO:0007669"/>
    <property type="project" value="TreeGrafter"/>
</dbReference>
<comment type="caution">
    <text evidence="3">The sequence shown here is derived from an EMBL/GenBank/DDBJ whole genome shotgun (WGS) entry which is preliminary data.</text>
</comment>
<dbReference type="PANTHER" id="PTHR10157:SF28">
    <property type="entry name" value="DBH-LIKE MONOOXYGENASE PROTEIN 1"/>
    <property type="match status" value="1"/>
</dbReference>
<dbReference type="Pfam" id="PF01082">
    <property type="entry name" value="Cu2_monooxygen"/>
    <property type="match status" value="1"/>
</dbReference>
<dbReference type="InterPro" id="IPR000945">
    <property type="entry name" value="DBH-like"/>
</dbReference>
<dbReference type="SUPFAM" id="SSF49742">
    <property type="entry name" value="PHM/PNGase F"/>
    <property type="match status" value="1"/>
</dbReference>
<protein>
    <recommendedName>
        <fullName evidence="2">Copper type II ascorbate-dependent monooxygenase N-terminal domain-containing protein</fullName>
    </recommendedName>
</protein>
<evidence type="ECO:0000313" key="3">
    <source>
        <dbReference type="EMBL" id="KAJ8797379.1"/>
    </source>
</evidence>
<feature type="domain" description="Copper type II ascorbate-dependent monooxygenase N-terminal" evidence="2">
    <location>
        <begin position="57"/>
        <end position="94"/>
    </location>
</feature>
<evidence type="ECO:0000313" key="4">
    <source>
        <dbReference type="Proteomes" id="UP001159641"/>
    </source>
</evidence>
<keyword evidence="4" id="KW-1185">Reference proteome</keyword>
<proteinExistence type="predicted"/>
<organism evidence="3 4">
    <name type="scientific">Eschrichtius robustus</name>
    <name type="common">California gray whale</name>
    <name type="synonym">Eschrichtius gibbosus</name>
    <dbReference type="NCBI Taxonomy" id="9764"/>
    <lineage>
        <taxon>Eukaryota</taxon>
        <taxon>Metazoa</taxon>
        <taxon>Chordata</taxon>
        <taxon>Craniata</taxon>
        <taxon>Vertebrata</taxon>
        <taxon>Euteleostomi</taxon>
        <taxon>Mammalia</taxon>
        <taxon>Eutheria</taxon>
        <taxon>Laurasiatheria</taxon>
        <taxon>Artiodactyla</taxon>
        <taxon>Whippomorpha</taxon>
        <taxon>Cetacea</taxon>
        <taxon>Mysticeti</taxon>
        <taxon>Eschrichtiidae</taxon>
        <taxon>Eschrichtius</taxon>
    </lineage>
</organism>
<dbReference type="PANTHER" id="PTHR10157">
    <property type="entry name" value="DOPAMINE BETA HYDROXYLASE RELATED"/>
    <property type="match status" value="1"/>
</dbReference>
<dbReference type="AlphaFoldDB" id="A0AB34I1K7"/>
<name>A0AB34I1K7_ESCRO</name>
<evidence type="ECO:0000256" key="1">
    <source>
        <dbReference type="ARBA" id="ARBA00001973"/>
    </source>
</evidence>
<dbReference type="InterPro" id="IPR008977">
    <property type="entry name" value="PHM/PNGase_F_dom_sf"/>
</dbReference>
<dbReference type="GO" id="GO:0030667">
    <property type="term" value="C:secretory granule membrane"/>
    <property type="evidence" value="ECO:0007669"/>
    <property type="project" value="TreeGrafter"/>
</dbReference>
<dbReference type="GO" id="GO:0005615">
    <property type="term" value="C:extracellular space"/>
    <property type="evidence" value="ECO:0007669"/>
    <property type="project" value="TreeGrafter"/>
</dbReference>
<dbReference type="EMBL" id="JAIQCJ010000254">
    <property type="protein sequence ID" value="KAJ8797379.1"/>
    <property type="molecule type" value="Genomic_DNA"/>
</dbReference>
<dbReference type="GO" id="GO:0005507">
    <property type="term" value="F:copper ion binding"/>
    <property type="evidence" value="ECO:0007669"/>
    <property type="project" value="InterPro"/>
</dbReference>
<dbReference type="GO" id="GO:0004500">
    <property type="term" value="F:dopamine beta-monooxygenase activity"/>
    <property type="evidence" value="ECO:0007669"/>
    <property type="project" value="InterPro"/>
</dbReference>